<dbReference type="RefSeq" id="WP_306841801.1">
    <property type="nucleotide sequence ID" value="NZ_JAUSRL010000002.1"/>
</dbReference>
<comment type="caution">
    <text evidence="1">The sequence shown here is derived from an EMBL/GenBank/DDBJ whole genome shotgun (WGS) entry which is preliminary data.</text>
</comment>
<keyword evidence="2" id="KW-1185">Reference proteome</keyword>
<dbReference type="Proteomes" id="UP001235513">
    <property type="component" value="Unassembled WGS sequence"/>
</dbReference>
<protein>
    <submittedName>
        <fullName evidence="1">Uncharacterized protein</fullName>
    </submittedName>
</protein>
<sequence length="95" mass="11486">MRNTRSNKDSIISLLEMTKEETKNILGCGFNFFPFRYWSYPLKAERWESSRVLYLYFKDGRIYETFIYRYYLGKLIRKRTDNVKSISIASIEDSI</sequence>
<gene>
    <name evidence="1" type="ORF">J2T04_001061</name>
</gene>
<evidence type="ECO:0000313" key="2">
    <source>
        <dbReference type="Proteomes" id="UP001235513"/>
    </source>
</evidence>
<proteinExistence type="predicted"/>
<dbReference type="EMBL" id="JAUSRL010000002">
    <property type="protein sequence ID" value="MDP9959182.1"/>
    <property type="molecule type" value="Genomic_DNA"/>
</dbReference>
<reference evidence="1 2" key="1">
    <citation type="submission" date="2023-07" db="EMBL/GenBank/DDBJ databases">
        <title>Sorghum-associated microbial communities from plants grown in Nebraska, USA.</title>
        <authorList>
            <person name="Schachtman D."/>
        </authorList>
    </citation>
    <scope>NUCLEOTIDE SEQUENCE [LARGE SCALE GENOMIC DNA]</scope>
    <source>
        <strain evidence="1 2">CC351</strain>
    </source>
</reference>
<organism evidence="1 2">
    <name type="scientific">Chryseobacterium lathyri</name>
    <dbReference type="NCBI Taxonomy" id="395933"/>
    <lineage>
        <taxon>Bacteria</taxon>
        <taxon>Pseudomonadati</taxon>
        <taxon>Bacteroidota</taxon>
        <taxon>Flavobacteriia</taxon>
        <taxon>Flavobacteriales</taxon>
        <taxon>Weeksellaceae</taxon>
        <taxon>Chryseobacterium group</taxon>
        <taxon>Chryseobacterium</taxon>
    </lineage>
</organism>
<evidence type="ECO:0000313" key="1">
    <source>
        <dbReference type="EMBL" id="MDP9959182.1"/>
    </source>
</evidence>
<name>A0ABT9SIC1_9FLAO</name>
<accession>A0ABT9SIC1</accession>